<protein>
    <submittedName>
        <fullName evidence="2">Thioredoxin-like</fullName>
    </submittedName>
</protein>
<organism evidence="2 3">
    <name type="scientific">Capnocytophaga granulosa</name>
    <dbReference type="NCBI Taxonomy" id="45242"/>
    <lineage>
        <taxon>Bacteria</taxon>
        <taxon>Pseudomonadati</taxon>
        <taxon>Bacteroidota</taxon>
        <taxon>Flavobacteriia</taxon>
        <taxon>Flavobacteriales</taxon>
        <taxon>Flavobacteriaceae</taxon>
        <taxon>Capnocytophaga</taxon>
    </lineage>
</organism>
<proteinExistence type="predicted"/>
<evidence type="ECO:0000313" key="3">
    <source>
        <dbReference type="Proteomes" id="UP000182771"/>
    </source>
</evidence>
<dbReference type="Proteomes" id="UP000182771">
    <property type="component" value="Unassembled WGS sequence"/>
</dbReference>
<evidence type="ECO:0000313" key="2">
    <source>
        <dbReference type="EMBL" id="SDX10207.1"/>
    </source>
</evidence>
<name>A0A1H2YYQ2_9FLAO</name>
<dbReference type="AlphaFoldDB" id="A0A1H2YYQ2"/>
<comment type="caution">
    <text evidence="2">The sequence shown here is derived from an EMBL/GenBank/DDBJ whole genome shotgun (WGS) entry which is preliminary data.</text>
</comment>
<sequence>MISRLFLIALLCIGQPIAFAQSTPSEVAQEKETLAKPYNPEEDGLEKINELLKQAKKKNKKLLIQIGGNWCIWCLRFNHLVTTDPELKKILDKKYLYYHLNYSPENKNEKAFAKYGNPGEKYGYPAFLILDKKGNILSTRKTEDMEENKGYNKEKVKKFLLGRLDLNGQL</sequence>
<reference evidence="2 3" key="1">
    <citation type="submission" date="2016-10" db="EMBL/GenBank/DDBJ databases">
        <authorList>
            <person name="Varghese N."/>
            <person name="Submissions S."/>
        </authorList>
    </citation>
    <scope>NUCLEOTIDE SEQUENCE [LARGE SCALE GENOMIC DNA]</scope>
    <source>
        <strain evidence="2 3">DSM 11449</strain>
    </source>
</reference>
<gene>
    <name evidence="2" type="ORF">SAMN05444420_10868</name>
</gene>
<dbReference type="SUPFAM" id="SSF52833">
    <property type="entry name" value="Thioredoxin-like"/>
    <property type="match status" value="1"/>
</dbReference>
<keyword evidence="3" id="KW-1185">Reference proteome</keyword>
<dbReference type="OrthoDB" id="195735at2"/>
<dbReference type="Pfam" id="PF13899">
    <property type="entry name" value="Thioredoxin_7"/>
    <property type="match status" value="1"/>
</dbReference>
<evidence type="ECO:0000256" key="1">
    <source>
        <dbReference type="SAM" id="SignalP"/>
    </source>
</evidence>
<dbReference type="InterPro" id="IPR036249">
    <property type="entry name" value="Thioredoxin-like_sf"/>
</dbReference>
<dbReference type="Gene3D" id="3.40.30.10">
    <property type="entry name" value="Glutaredoxin"/>
    <property type="match status" value="1"/>
</dbReference>
<accession>A0A1H2YYQ2</accession>
<keyword evidence="1" id="KW-0732">Signal</keyword>
<feature type="signal peptide" evidence="1">
    <location>
        <begin position="1"/>
        <end position="20"/>
    </location>
</feature>
<dbReference type="EMBL" id="FNND01000008">
    <property type="protein sequence ID" value="SDX10207.1"/>
    <property type="molecule type" value="Genomic_DNA"/>
</dbReference>
<feature type="chain" id="PRO_5028819896" evidence="1">
    <location>
        <begin position="21"/>
        <end position="170"/>
    </location>
</feature>